<sequence length="97" mass="11494">RKSTSRRAVFHDRERNDEPLFSLSIKLRRELMEHGSLMKSAGRNGKSRVSTVRSSWSDVLKGTERLHLSVKLDVCRFLQQRFATIRRNHLRPSQREY</sequence>
<evidence type="ECO:0000313" key="1">
    <source>
        <dbReference type="EMBL" id="EZA52844.1"/>
    </source>
</evidence>
<feature type="non-terminal residue" evidence="1">
    <location>
        <position position="97"/>
    </location>
</feature>
<protein>
    <submittedName>
        <fullName evidence="1">Uncharacterized protein</fullName>
    </submittedName>
</protein>
<feature type="non-terminal residue" evidence="1">
    <location>
        <position position="1"/>
    </location>
</feature>
<name>A0A026WCR9_OOCBI</name>
<organism evidence="1 2">
    <name type="scientific">Ooceraea biroi</name>
    <name type="common">Clonal raider ant</name>
    <name type="synonym">Cerapachys biroi</name>
    <dbReference type="NCBI Taxonomy" id="2015173"/>
    <lineage>
        <taxon>Eukaryota</taxon>
        <taxon>Metazoa</taxon>
        <taxon>Ecdysozoa</taxon>
        <taxon>Arthropoda</taxon>
        <taxon>Hexapoda</taxon>
        <taxon>Insecta</taxon>
        <taxon>Pterygota</taxon>
        <taxon>Neoptera</taxon>
        <taxon>Endopterygota</taxon>
        <taxon>Hymenoptera</taxon>
        <taxon>Apocrita</taxon>
        <taxon>Aculeata</taxon>
        <taxon>Formicoidea</taxon>
        <taxon>Formicidae</taxon>
        <taxon>Dorylinae</taxon>
        <taxon>Ooceraea</taxon>
    </lineage>
</organism>
<accession>A0A026WCR9</accession>
<reference evidence="1 2" key="1">
    <citation type="journal article" date="2014" name="Curr. Biol.">
        <title>The genome of the clonal raider ant Cerapachys biroi.</title>
        <authorList>
            <person name="Oxley P.R."/>
            <person name="Ji L."/>
            <person name="Fetter-Pruneda I."/>
            <person name="McKenzie S.K."/>
            <person name="Li C."/>
            <person name="Hu H."/>
            <person name="Zhang G."/>
            <person name="Kronauer D.J."/>
        </authorList>
    </citation>
    <scope>NUCLEOTIDE SEQUENCE [LARGE SCALE GENOMIC DNA]</scope>
</reference>
<gene>
    <name evidence="1" type="ORF">X777_07680</name>
</gene>
<dbReference type="AlphaFoldDB" id="A0A026WCR9"/>
<evidence type="ECO:0000313" key="2">
    <source>
        <dbReference type="Proteomes" id="UP000053097"/>
    </source>
</evidence>
<keyword evidence="2" id="KW-1185">Reference proteome</keyword>
<proteinExistence type="predicted"/>
<dbReference type="Proteomes" id="UP000053097">
    <property type="component" value="Unassembled WGS sequence"/>
</dbReference>
<dbReference type="EMBL" id="KK107314">
    <property type="protein sequence ID" value="EZA52844.1"/>
    <property type="molecule type" value="Genomic_DNA"/>
</dbReference>